<protein>
    <recommendedName>
        <fullName evidence="2">DNA-(apurinic or apyrimidinic site) lyase</fullName>
        <ecNumber evidence="2">4.2.99.18</ecNumber>
    </recommendedName>
</protein>
<feature type="domain" description="FPG-type" evidence="16">
    <location>
        <begin position="222"/>
        <end position="260"/>
    </location>
</feature>
<dbReference type="InterPro" id="IPR010979">
    <property type="entry name" value="Ribosomal_uS13-like_H2TH"/>
</dbReference>
<dbReference type="GO" id="GO:0003684">
    <property type="term" value="F:damaged DNA binding"/>
    <property type="evidence" value="ECO:0007669"/>
    <property type="project" value="InterPro"/>
</dbReference>
<dbReference type="InterPro" id="IPR000214">
    <property type="entry name" value="Znf_DNA_glyclase/AP_lyase"/>
</dbReference>
<dbReference type="RefSeq" id="WP_092196162.1">
    <property type="nucleotide sequence ID" value="NZ_FOND01000004.1"/>
</dbReference>
<evidence type="ECO:0000256" key="6">
    <source>
        <dbReference type="ARBA" id="ARBA00022801"/>
    </source>
</evidence>
<evidence type="ECO:0000256" key="1">
    <source>
        <dbReference type="ARBA" id="ARBA00009409"/>
    </source>
</evidence>
<dbReference type="OrthoDB" id="9800855at2"/>
<keyword evidence="19" id="KW-1185">Reference proteome</keyword>
<keyword evidence="7" id="KW-0862">Zinc</keyword>
<dbReference type="PROSITE" id="PS01242">
    <property type="entry name" value="ZF_FPG_1"/>
    <property type="match status" value="1"/>
</dbReference>
<dbReference type="SUPFAM" id="SSF46946">
    <property type="entry name" value="S13-like H2TH domain"/>
    <property type="match status" value="1"/>
</dbReference>
<evidence type="ECO:0000259" key="17">
    <source>
        <dbReference type="PROSITE" id="PS51068"/>
    </source>
</evidence>
<comment type="catalytic activity">
    <reaction evidence="13">
        <text>2'-deoxyribonucleotide-(2'-deoxyribose 5'-phosphate)-2'-deoxyribonucleotide-DNA = a 3'-end 2'-deoxyribonucleotide-(2,3-dehydro-2,3-deoxyribose 5'-phosphate)-DNA + a 5'-end 5'-phospho-2'-deoxyribonucleoside-DNA + H(+)</text>
        <dbReference type="Rhea" id="RHEA:66592"/>
        <dbReference type="Rhea" id="RHEA-COMP:13180"/>
        <dbReference type="Rhea" id="RHEA-COMP:16897"/>
        <dbReference type="Rhea" id="RHEA-COMP:17067"/>
        <dbReference type="ChEBI" id="CHEBI:15378"/>
        <dbReference type="ChEBI" id="CHEBI:136412"/>
        <dbReference type="ChEBI" id="CHEBI:157695"/>
        <dbReference type="ChEBI" id="CHEBI:167181"/>
        <dbReference type="EC" id="4.2.99.18"/>
    </reaction>
</comment>
<dbReference type="PROSITE" id="PS51066">
    <property type="entry name" value="ZF_FPG_2"/>
    <property type="match status" value="1"/>
</dbReference>
<evidence type="ECO:0000256" key="14">
    <source>
        <dbReference type="PROSITE-ProRule" id="PRU00391"/>
    </source>
</evidence>
<evidence type="ECO:0000256" key="13">
    <source>
        <dbReference type="ARBA" id="ARBA00044632"/>
    </source>
</evidence>
<evidence type="ECO:0000256" key="5">
    <source>
        <dbReference type="ARBA" id="ARBA00022771"/>
    </source>
</evidence>
<dbReference type="InterPro" id="IPR044090">
    <property type="entry name" value="Nei2_N"/>
</dbReference>
<keyword evidence="5 14" id="KW-0863">Zinc-finger</keyword>
<dbReference type="AlphaFoldDB" id="A0A1I2BW09"/>
<dbReference type="Pfam" id="PF06831">
    <property type="entry name" value="H2TH"/>
    <property type="match status" value="1"/>
</dbReference>
<dbReference type="SMART" id="SM01232">
    <property type="entry name" value="H2TH"/>
    <property type="match status" value="1"/>
</dbReference>
<keyword evidence="9" id="KW-0234">DNA repair</keyword>
<dbReference type="GO" id="GO:0006284">
    <property type="term" value="P:base-excision repair"/>
    <property type="evidence" value="ECO:0007669"/>
    <property type="project" value="InterPro"/>
</dbReference>
<feature type="compositionally biased region" description="Basic and acidic residues" evidence="15">
    <location>
        <begin position="267"/>
        <end position="278"/>
    </location>
</feature>
<reference evidence="19" key="1">
    <citation type="submission" date="2016-10" db="EMBL/GenBank/DDBJ databases">
        <authorList>
            <person name="Varghese N."/>
            <person name="Submissions S."/>
        </authorList>
    </citation>
    <scope>NUCLEOTIDE SEQUENCE [LARGE SCALE GENOMIC DNA]</scope>
    <source>
        <strain evidence="19">DSM 46838</strain>
    </source>
</reference>
<dbReference type="InterPro" id="IPR035937">
    <property type="entry name" value="FPG_N"/>
</dbReference>
<dbReference type="Proteomes" id="UP000198589">
    <property type="component" value="Unassembled WGS sequence"/>
</dbReference>
<keyword evidence="10" id="KW-0456">Lyase</keyword>
<accession>A0A1I2BW09</accession>
<dbReference type="CDD" id="cd08971">
    <property type="entry name" value="AcNei2_N"/>
    <property type="match status" value="1"/>
</dbReference>
<dbReference type="SUPFAM" id="SSF81624">
    <property type="entry name" value="N-terminal domain of MutM-like DNA repair proteins"/>
    <property type="match status" value="1"/>
</dbReference>
<evidence type="ECO:0000256" key="11">
    <source>
        <dbReference type="ARBA" id="ARBA00023268"/>
    </source>
</evidence>
<keyword evidence="6" id="KW-0378">Hydrolase</keyword>
<evidence type="ECO:0000256" key="4">
    <source>
        <dbReference type="ARBA" id="ARBA00022763"/>
    </source>
</evidence>
<dbReference type="SMART" id="SM00898">
    <property type="entry name" value="Fapy_DNA_glyco"/>
    <property type="match status" value="1"/>
</dbReference>
<dbReference type="PROSITE" id="PS51068">
    <property type="entry name" value="FPG_CAT"/>
    <property type="match status" value="1"/>
</dbReference>
<feature type="domain" description="Formamidopyrimidine-DNA glycosylase catalytic" evidence="17">
    <location>
        <begin position="2"/>
        <end position="225"/>
    </location>
</feature>
<evidence type="ECO:0000313" key="19">
    <source>
        <dbReference type="Proteomes" id="UP000198589"/>
    </source>
</evidence>
<keyword evidence="12" id="KW-0326">Glycosidase</keyword>
<keyword evidence="4" id="KW-0227">DNA damage</keyword>
<keyword evidence="11" id="KW-0511">Multifunctional enzyme</keyword>
<dbReference type="PANTHER" id="PTHR42697:SF1">
    <property type="entry name" value="ENDONUCLEASE 8"/>
    <property type="match status" value="1"/>
</dbReference>
<dbReference type="InterPro" id="IPR012319">
    <property type="entry name" value="FPG_cat"/>
</dbReference>
<name>A0A1I2BW09_9ACTN</name>
<comment type="similarity">
    <text evidence="1">Belongs to the FPG family.</text>
</comment>
<dbReference type="InterPro" id="IPR015886">
    <property type="entry name" value="H2TH_FPG"/>
</dbReference>
<evidence type="ECO:0000256" key="2">
    <source>
        <dbReference type="ARBA" id="ARBA00012720"/>
    </source>
</evidence>
<dbReference type="GO" id="GO:0008270">
    <property type="term" value="F:zinc ion binding"/>
    <property type="evidence" value="ECO:0007669"/>
    <property type="project" value="UniProtKB-KW"/>
</dbReference>
<keyword evidence="18" id="KW-0540">Nuclease</keyword>
<evidence type="ECO:0000313" key="18">
    <source>
        <dbReference type="EMBL" id="SFE60194.1"/>
    </source>
</evidence>
<evidence type="ECO:0000256" key="10">
    <source>
        <dbReference type="ARBA" id="ARBA00023239"/>
    </source>
</evidence>
<evidence type="ECO:0000256" key="8">
    <source>
        <dbReference type="ARBA" id="ARBA00023125"/>
    </source>
</evidence>
<dbReference type="Gene3D" id="3.20.190.10">
    <property type="entry name" value="MutM-like, N-terminal"/>
    <property type="match status" value="1"/>
</dbReference>
<gene>
    <name evidence="18" type="ORF">SAMN05216574_104281</name>
</gene>
<dbReference type="Pfam" id="PF01149">
    <property type="entry name" value="Fapy_DNA_glyco"/>
    <property type="match status" value="1"/>
</dbReference>
<dbReference type="GO" id="GO:0140078">
    <property type="term" value="F:class I DNA-(apurinic or apyrimidinic site) endonuclease activity"/>
    <property type="evidence" value="ECO:0007669"/>
    <property type="project" value="UniProtKB-EC"/>
</dbReference>
<feature type="region of interest" description="Disordered" evidence="15">
    <location>
        <begin position="264"/>
        <end position="284"/>
    </location>
</feature>
<evidence type="ECO:0000256" key="9">
    <source>
        <dbReference type="ARBA" id="ARBA00023204"/>
    </source>
</evidence>
<evidence type="ECO:0000256" key="12">
    <source>
        <dbReference type="ARBA" id="ARBA00023295"/>
    </source>
</evidence>
<proteinExistence type="inferred from homology"/>
<dbReference type="InterPro" id="IPR015887">
    <property type="entry name" value="DNA_glyclase_Znf_dom_DNA_BS"/>
</dbReference>
<keyword evidence="18" id="KW-0255">Endonuclease</keyword>
<evidence type="ECO:0000256" key="7">
    <source>
        <dbReference type="ARBA" id="ARBA00022833"/>
    </source>
</evidence>
<dbReference type="GO" id="GO:0000703">
    <property type="term" value="F:oxidized pyrimidine nucleobase lesion DNA N-glycosylase activity"/>
    <property type="evidence" value="ECO:0007669"/>
    <property type="project" value="TreeGrafter"/>
</dbReference>
<dbReference type="EC" id="4.2.99.18" evidence="2"/>
<dbReference type="STRING" id="1798228.SAMN05216574_104281"/>
<sequence length="284" mass="31999">MPEGDTVWLAAQRMNTALAGGTLVRGEFRIPRLATLDLTGGTVREVLPRGKHLLIRLTDGRTLRTHFRMDGSWHIYRPGARWHGGPAHDVRLVLATDAWECVGYRLHDIDLVPSTEEHRLIGHLGPDVLGPDWDLDEALRRLREAPDEQVGVALLDQRNLAGIGNLYKVESLFVLGVHPWARVADVERLPDLVERARTLMRANLHHPEQNTTGDRRRGRDHWVFGRRGRPCFRCGTAILLGEQGPPVQERVTWWCPSCQAATSSIDPRARTGEPDHPKPVTLYP</sequence>
<organism evidence="18 19">
    <name type="scientific">Blastococcus tunisiensis</name>
    <dbReference type="NCBI Taxonomy" id="1798228"/>
    <lineage>
        <taxon>Bacteria</taxon>
        <taxon>Bacillati</taxon>
        <taxon>Actinomycetota</taxon>
        <taxon>Actinomycetes</taxon>
        <taxon>Geodermatophilales</taxon>
        <taxon>Geodermatophilaceae</taxon>
        <taxon>Blastococcus</taxon>
    </lineage>
</organism>
<dbReference type="EMBL" id="FOND01000004">
    <property type="protein sequence ID" value="SFE60194.1"/>
    <property type="molecule type" value="Genomic_DNA"/>
</dbReference>
<evidence type="ECO:0000256" key="3">
    <source>
        <dbReference type="ARBA" id="ARBA00022723"/>
    </source>
</evidence>
<keyword evidence="8" id="KW-0238">DNA-binding</keyword>
<keyword evidence="3" id="KW-0479">Metal-binding</keyword>
<evidence type="ECO:0000256" key="15">
    <source>
        <dbReference type="SAM" id="MobiDB-lite"/>
    </source>
</evidence>
<dbReference type="SUPFAM" id="SSF57716">
    <property type="entry name" value="Glucocorticoid receptor-like (DNA-binding domain)"/>
    <property type="match status" value="1"/>
</dbReference>
<dbReference type="PANTHER" id="PTHR42697">
    <property type="entry name" value="ENDONUCLEASE 8"/>
    <property type="match status" value="1"/>
</dbReference>
<dbReference type="Gene3D" id="1.10.8.50">
    <property type="match status" value="1"/>
</dbReference>
<evidence type="ECO:0000259" key="16">
    <source>
        <dbReference type="PROSITE" id="PS51066"/>
    </source>
</evidence>